<dbReference type="EMBL" id="JACHDE010000001">
    <property type="protein sequence ID" value="MBB5398032.1"/>
    <property type="molecule type" value="Genomic_DNA"/>
</dbReference>
<gene>
    <name evidence="2" type="ORF">FSB64_16245</name>
    <name evidence="1" type="ORF">HDG41_000068</name>
</gene>
<evidence type="ECO:0000313" key="1">
    <source>
        <dbReference type="EMBL" id="MBB5398032.1"/>
    </source>
</evidence>
<dbReference type="Proteomes" id="UP000592820">
    <property type="component" value="Unassembled WGS sequence"/>
</dbReference>
<evidence type="ECO:0000313" key="3">
    <source>
        <dbReference type="Proteomes" id="UP000592820"/>
    </source>
</evidence>
<dbReference type="AlphaFoldDB" id="A0A7W8L0A7"/>
<dbReference type="PANTHER" id="PTHR38588">
    <property type="entry name" value="BLL0334 PROTEIN"/>
    <property type="match status" value="1"/>
</dbReference>
<dbReference type="Pfam" id="PF06240">
    <property type="entry name" value="COXG"/>
    <property type="match status" value="1"/>
</dbReference>
<dbReference type="CDD" id="cd07823">
    <property type="entry name" value="SRPBCC_5"/>
    <property type="match status" value="1"/>
</dbReference>
<name>A0A7W8L0A7_9BURK</name>
<organism evidence="1 3">
    <name type="scientific">Paraburkholderia youngii</name>
    <dbReference type="NCBI Taxonomy" id="2782701"/>
    <lineage>
        <taxon>Bacteria</taxon>
        <taxon>Pseudomonadati</taxon>
        <taxon>Pseudomonadota</taxon>
        <taxon>Betaproteobacteria</taxon>
        <taxon>Burkholderiales</taxon>
        <taxon>Burkholderiaceae</taxon>
        <taxon>Paraburkholderia</taxon>
    </lineage>
</organism>
<evidence type="ECO:0000313" key="4">
    <source>
        <dbReference type="Proteomes" id="UP000821598"/>
    </source>
</evidence>
<reference evidence="1 3" key="2">
    <citation type="submission" date="2020-08" db="EMBL/GenBank/DDBJ databases">
        <title>Genomic Encyclopedia of Type Strains, Phase IV (KMG-V): Genome sequencing to study the core and pangenomes of soil and plant-associated prokaryotes.</title>
        <authorList>
            <person name="Whitman W."/>
        </authorList>
    </citation>
    <scope>NUCLEOTIDE SEQUENCE [LARGE SCALE GENOMIC DNA]</scope>
    <source>
        <strain evidence="1 3">JPY162</strain>
    </source>
</reference>
<proteinExistence type="predicted"/>
<dbReference type="Proteomes" id="UP000821598">
    <property type="component" value="Unassembled WGS sequence"/>
</dbReference>
<dbReference type="InterPro" id="IPR010419">
    <property type="entry name" value="CO_DH_gsu"/>
</dbReference>
<evidence type="ECO:0000313" key="2">
    <source>
        <dbReference type="EMBL" id="NVI05291.1"/>
    </source>
</evidence>
<dbReference type="EMBL" id="VOMC01000015">
    <property type="protein sequence ID" value="NVI05291.1"/>
    <property type="molecule type" value="Genomic_DNA"/>
</dbReference>
<sequence>MASHVTCQFKLSLPPQQVWDALKDVEGVAHCFPGVMSVEALDEHACKGVVQVRLGPMQLEFAGQFLYTELDEANWCAAADAQGQDRRGRGRAESKILLKVLPEGMGSVTTVEAKTELSGTVAQFGRAKSVIQAVAETLIGDFAKNLEAKLAPEPAAPLAVADLTPAAANPPAMVKRAPVGGLGLALRALTQWLRGMFSRA</sequence>
<accession>A0A7W8L0A7</accession>
<protein>
    <submittedName>
        <fullName evidence="1">Carbon monoxide dehydrogenase subunit G</fullName>
    </submittedName>
</protein>
<comment type="caution">
    <text evidence="1">The sequence shown here is derived from an EMBL/GenBank/DDBJ whole genome shotgun (WGS) entry which is preliminary data.</text>
</comment>
<dbReference type="InterPro" id="IPR023393">
    <property type="entry name" value="START-like_dom_sf"/>
</dbReference>
<dbReference type="RefSeq" id="WP_176367226.1">
    <property type="nucleotide sequence ID" value="NZ_JACHDE010000001.1"/>
</dbReference>
<dbReference type="Gene3D" id="3.30.530.20">
    <property type="match status" value="1"/>
</dbReference>
<reference evidence="2 4" key="1">
    <citation type="submission" date="2019-08" db="EMBL/GenBank/DDBJ databases">
        <title>Paraburkholderia simonii sp. nov. and P. youngii sp. nov. Brazilian and Mexican Mimosa-associated rhizobia.</title>
        <authorList>
            <person name="Mavima L."/>
            <person name="Beukes C.W."/>
            <person name="Palmer M."/>
            <person name="De Meyer S.E."/>
            <person name="James E.K."/>
            <person name="Maluk M."/>
            <person name="Avontuur J.R."/>
            <person name="Chan W.Y."/>
            <person name="Venter S.N."/>
            <person name="Steenkamp E.T."/>
        </authorList>
    </citation>
    <scope>NUCLEOTIDE SEQUENCE [LARGE SCALE GENOMIC DNA]</scope>
    <source>
        <strain evidence="2 4">JPY454</strain>
    </source>
</reference>
<dbReference type="PANTHER" id="PTHR38588:SF1">
    <property type="entry name" value="BLL0334 PROTEIN"/>
    <property type="match status" value="1"/>
</dbReference>
<dbReference type="SUPFAM" id="SSF55961">
    <property type="entry name" value="Bet v1-like"/>
    <property type="match status" value="1"/>
</dbReference>
<keyword evidence="4" id="KW-1185">Reference proteome</keyword>